<dbReference type="InterPro" id="IPR011029">
    <property type="entry name" value="DEATH-like_dom_sf"/>
</dbReference>
<dbReference type="GO" id="GO:0043123">
    <property type="term" value="P:positive regulation of canonical NF-kappaB signal transduction"/>
    <property type="evidence" value="ECO:0007669"/>
    <property type="project" value="InterPro"/>
</dbReference>
<dbReference type="EMBL" id="HACG01020881">
    <property type="protein sequence ID" value="CEK67746.1"/>
    <property type="molecule type" value="Transcribed_RNA"/>
</dbReference>
<feature type="compositionally biased region" description="Polar residues" evidence="4">
    <location>
        <begin position="363"/>
        <end position="400"/>
    </location>
</feature>
<proteinExistence type="predicted"/>
<dbReference type="PROSITE" id="PS50017">
    <property type="entry name" value="DEATH_DOMAIN"/>
    <property type="match status" value="1"/>
</dbReference>
<keyword evidence="3" id="KW-0395">Inflammatory response</keyword>
<dbReference type="Pfam" id="PF00531">
    <property type="entry name" value="Death"/>
    <property type="match status" value="1"/>
</dbReference>
<sequence length="424" mass="48022">MASMEQLNWRNYLDPAHYDVPLHALRYSVCVRLAYHLDETNLLMYNGVVPNFGGLAELAGFDGLQIHNMERAKSPTKQLFDDWKCRPDLKPTVGRLIEFLTVLGREDILTDCQSMIRDEVTFFLNRNQHFNEMKPGPIQDETVSSGPGCEELPRHITIHDVTNMCETHYDAFICFNPNGDSSKDLEFVRELISRLEGPKYKFRFFVPHRDDLAGLNAHSISAKIISERCRHMIVVLSPNFLASPACDFQSSFAHSLSPGARNKRIVPIKIQDCPTPNILRIMACCDFTKRDLWDWAWERLARSIMVPLYVEDFQVIGSHSLDGLIQPTNIDLSSVLESGVYSRSHSPVSSRPSSPSSRHNNLMGHTQTRSSEMQKSSLIQTYGRSNTPPLDSQKVKSISPSGALGMFFGSRKFKTKYSSTDQNS</sequence>
<dbReference type="AlphaFoldDB" id="A0A0B6ZIP1"/>
<reference evidence="8" key="1">
    <citation type="submission" date="2014-12" db="EMBL/GenBank/DDBJ databases">
        <title>Insight into the proteome of Arion vulgaris.</title>
        <authorList>
            <person name="Aradska J."/>
            <person name="Bulat T."/>
            <person name="Smidak R."/>
            <person name="Sarate P."/>
            <person name="Gangsoo J."/>
            <person name="Sialana F."/>
            <person name="Bilban M."/>
            <person name="Lubec G."/>
        </authorList>
    </citation>
    <scope>NUCLEOTIDE SEQUENCE</scope>
    <source>
        <tissue evidence="8">Skin</tissue>
    </source>
</reference>
<dbReference type="Pfam" id="PF13676">
    <property type="entry name" value="TIR_2"/>
    <property type="match status" value="1"/>
</dbReference>
<accession>A0A0B6ZIP1</accession>
<feature type="region of interest" description="Disordered" evidence="4">
    <location>
        <begin position="343"/>
        <end position="405"/>
    </location>
</feature>
<feature type="domain" description="Death" evidence="5">
    <location>
        <begin position="55"/>
        <end position="116"/>
    </location>
</feature>
<dbReference type="PROSITE" id="PS50104">
    <property type="entry name" value="TIR"/>
    <property type="match status" value="1"/>
</dbReference>
<dbReference type="PANTHER" id="PTHR15079">
    <property type="entry name" value="MYD88"/>
    <property type="match status" value="1"/>
</dbReference>
<feature type="compositionally biased region" description="Low complexity" evidence="4">
    <location>
        <begin position="343"/>
        <end position="359"/>
    </location>
</feature>
<dbReference type="GO" id="GO:0070976">
    <property type="term" value="F:TIR domain binding"/>
    <property type="evidence" value="ECO:0007669"/>
    <property type="project" value="InterPro"/>
</dbReference>
<evidence type="ECO:0000259" key="5">
    <source>
        <dbReference type="PROSITE" id="PS50017"/>
    </source>
</evidence>
<dbReference type="Gene3D" id="3.40.50.10140">
    <property type="entry name" value="Toll/interleukin-1 receptor homology (TIR) domain"/>
    <property type="match status" value="1"/>
</dbReference>
<evidence type="ECO:0000313" key="7">
    <source>
        <dbReference type="EMBL" id="CEK67745.1"/>
    </source>
</evidence>
<evidence type="ECO:0000259" key="6">
    <source>
        <dbReference type="PROSITE" id="PS50104"/>
    </source>
</evidence>
<evidence type="ECO:0000256" key="2">
    <source>
        <dbReference type="ARBA" id="ARBA00022490"/>
    </source>
</evidence>
<evidence type="ECO:0008006" key="9">
    <source>
        <dbReference type="Google" id="ProtNLM"/>
    </source>
</evidence>
<evidence type="ECO:0000313" key="8">
    <source>
        <dbReference type="EMBL" id="CEK67746.1"/>
    </source>
</evidence>
<dbReference type="GO" id="GO:0005737">
    <property type="term" value="C:cytoplasm"/>
    <property type="evidence" value="ECO:0007669"/>
    <property type="project" value="UniProtKB-SubCell"/>
</dbReference>
<dbReference type="Gene3D" id="1.10.533.10">
    <property type="entry name" value="Death Domain, Fas"/>
    <property type="match status" value="1"/>
</dbReference>
<evidence type="ECO:0000256" key="4">
    <source>
        <dbReference type="SAM" id="MobiDB-lite"/>
    </source>
</evidence>
<feature type="domain" description="TIR" evidence="6">
    <location>
        <begin position="167"/>
        <end position="304"/>
    </location>
</feature>
<evidence type="ECO:0000256" key="1">
    <source>
        <dbReference type="ARBA" id="ARBA00004496"/>
    </source>
</evidence>
<comment type="subcellular location">
    <subcellularLocation>
        <location evidence="1">Cytoplasm</location>
    </subcellularLocation>
</comment>
<dbReference type="SUPFAM" id="SSF52200">
    <property type="entry name" value="Toll/Interleukin receptor TIR domain"/>
    <property type="match status" value="1"/>
</dbReference>
<dbReference type="GO" id="GO:0002755">
    <property type="term" value="P:MyD88-dependent toll-like receptor signaling pathway"/>
    <property type="evidence" value="ECO:0007669"/>
    <property type="project" value="InterPro"/>
</dbReference>
<dbReference type="PANTHER" id="PTHR15079:SF3">
    <property type="entry name" value="MYELOID DIFFERENTIATION PRIMARY RESPONSE PROTEIN MYD88"/>
    <property type="match status" value="1"/>
</dbReference>
<gene>
    <name evidence="8" type="primary">ORF63747</name>
    <name evidence="7" type="synonym">ORF63741</name>
</gene>
<keyword evidence="2" id="KW-0963">Cytoplasm</keyword>
<evidence type="ECO:0000256" key="3">
    <source>
        <dbReference type="ARBA" id="ARBA00023198"/>
    </source>
</evidence>
<dbReference type="InterPro" id="IPR000157">
    <property type="entry name" value="TIR_dom"/>
</dbReference>
<dbReference type="SUPFAM" id="SSF47986">
    <property type="entry name" value="DEATH domain"/>
    <property type="match status" value="1"/>
</dbReference>
<protein>
    <recommendedName>
        <fullName evidence="9">TIR domain-containing protein</fullName>
    </recommendedName>
</protein>
<dbReference type="EMBL" id="HACG01020880">
    <property type="protein sequence ID" value="CEK67745.1"/>
    <property type="molecule type" value="Transcribed_RNA"/>
</dbReference>
<dbReference type="InterPro" id="IPR000488">
    <property type="entry name" value="Death_dom"/>
</dbReference>
<dbReference type="SMART" id="SM00255">
    <property type="entry name" value="TIR"/>
    <property type="match status" value="1"/>
</dbReference>
<dbReference type="InterPro" id="IPR017281">
    <property type="entry name" value="Myelin_different_resp_MyD88"/>
</dbReference>
<organism evidence="8">
    <name type="scientific">Arion vulgaris</name>
    <dbReference type="NCBI Taxonomy" id="1028688"/>
    <lineage>
        <taxon>Eukaryota</taxon>
        <taxon>Metazoa</taxon>
        <taxon>Spiralia</taxon>
        <taxon>Lophotrochozoa</taxon>
        <taxon>Mollusca</taxon>
        <taxon>Gastropoda</taxon>
        <taxon>Heterobranchia</taxon>
        <taxon>Euthyneura</taxon>
        <taxon>Panpulmonata</taxon>
        <taxon>Eupulmonata</taxon>
        <taxon>Stylommatophora</taxon>
        <taxon>Helicina</taxon>
        <taxon>Arionoidea</taxon>
        <taxon>Arionidae</taxon>
        <taxon>Arion</taxon>
    </lineage>
</organism>
<dbReference type="InterPro" id="IPR035897">
    <property type="entry name" value="Toll_tir_struct_dom_sf"/>
</dbReference>
<name>A0A0B6ZIP1_9EUPU</name>